<feature type="domain" description="Lethal giant larvae homologue 2" evidence="4">
    <location>
        <begin position="225"/>
        <end position="347"/>
    </location>
</feature>
<evidence type="ECO:0000256" key="3">
    <source>
        <dbReference type="SAM" id="MobiDB-lite"/>
    </source>
</evidence>
<proteinExistence type="inferred from homology"/>
<dbReference type="SMART" id="SM00320">
    <property type="entry name" value="WD40"/>
    <property type="match status" value="7"/>
</dbReference>
<dbReference type="InterPro" id="IPR015943">
    <property type="entry name" value="WD40/YVTN_repeat-like_dom_sf"/>
</dbReference>
<sequence length="1114" mass="120450">VHGFPHQPSCMAFDPVQRILAIGTKDGSIRLFGRPGVYFQLNHPSQAAVIQLIFLVNEGGLISICQDDVVHLWNFRQKPPEIAHSLQFKREKLTCGHLGMGSSWLCVGSDKGNVHFVNTQHFTISGYVINWNKAIDVSQSAHPGSVVHLCESPQDMNKMLIGFSSGLIVLWDLRGRSAEARFSFSESLHHFCWNWDGKSFFTAHDSGILVTWSLSQPKRPVSVLCPHGSDDDPSSSPCKFEPIRKIQWLPVKSADPILVFAGGSRMSDPCDTEDASTVFGSNSANTPPSITIMRGKRLAVMQMDYDWIDFVALCKLPYLGESCDPYAVAVLLQKDLVLLDLLTPGYPSFENPYPMDLAISPVTACFYVVDCPVDLVPAFYAVGSHGKRTASSAFSVPCATGPPSVVGSRGPQDQPAPNSLDAFSSRKWPINGGEWGSNLCSYQELIITGHADGSVRFWDASGVTLNALYKVRTSRYFERHQSSSLPCPRSDGSCADRTGPSHTVNSCSSPLATLPETDLAVRHICFCAESRVLLLAAARHVCLLSFCRSDSAFEIPVLDVCLSYEEDGDGQSTVEEETAVSPGVDGGGTAVGSGVVEGSVGSTGSISRRIPPPLVGPLSSASSPLSSGSKDLKVFVTVRAGVRQWHAGYQPSFICRLGIPLALSDTYDAFSSDLATASPSTNIVHVNPPPPISAIALTSAYSLLAVGNDAGIALVDYGQAVCLLSICLPDLDASLDISLRNRHAQPNRFSNIHSGSKAINADQHVTPYKKATAAATHHHHHHQHHLSPGHLHHASTFQCRPGCSQTSPSVASSASPMHRASSNSFLHTALHPSSEHAPRAPHSPDRLFTQVEEVPSRRQRFMQSFRRKPVKTESIRRSRRTYEADLPLSSVLERKPVGADGLPGCGEQKTEVVFPSELELHEYLPEGTIKKRLLISPHDVWSVSPLLAKTLSLPLSDDVDLRTCATVYRPSSPADKAMELRLQRHSGGSSQSSLDQPTAEGVRTLVFTEISGIKNDTTATAHLWVGTSRGVFFTLTINQSDDAAAAITTLSVGGSLFRLEGEAVSIAFLDSFGEICVPPAIKWDLGSSAIPRLTLVPQQEEEEEEASYHDGNSP</sequence>
<dbReference type="Pfam" id="PF08366">
    <property type="entry name" value="LLGL"/>
    <property type="match status" value="1"/>
</dbReference>
<dbReference type="EMBL" id="GEEE01014553">
    <property type="protein sequence ID" value="JAP48672.1"/>
    <property type="molecule type" value="Transcribed_RNA"/>
</dbReference>
<dbReference type="GO" id="GO:0005096">
    <property type="term" value="F:GTPase activator activity"/>
    <property type="evidence" value="ECO:0007669"/>
    <property type="project" value="TreeGrafter"/>
</dbReference>
<evidence type="ECO:0000256" key="2">
    <source>
        <dbReference type="ARBA" id="ARBA00022483"/>
    </source>
</evidence>
<feature type="compositionally biased region" description="Basic residues" evidence="3">
    <location>
        <begin position="776"/>
        <end position="793"/>
    </location>
</feature>
<reference evidence="5" key="1">
    <citation type="submission" date="2016-01" db="EMBL/GenBank/DDBJ databases">
        <title>Reference transcriptome for the parasite Schistocephalus solidus: insights into the molecular evolution of parasitism.</title>
        <authorList>
            <person name="Hebert F.O."/>
            <person name="Grambauer S."/>
            <person name="Barber I."/>
            <person name="Landry C.R."/>
            <person name="Aubin-Horth N."/>
        </authorList>
    </citation>
    <scope>NUCLEOTIDE SEQUENCE</scope>
</reference>
<feature type="non-terminal residue" evidence="5">
    <location>
        <position position="1"/>
    </location>
</feature>
<comment type="similarity">
    <text evidence="1">Belongs to the WD repeat L(2)GL family.</text>
</comment>
<name>A0A0X3NZD2_SCHSO</name>
<dbReference type="EMBL" id="GEEE01018287">
    <property type="protein sequence ID" value="JAP44938.1"/>
    <property type="molecule type" value="Transcribed_RNA"/>
</dbReference>
<dbReference type="InterPro" id="IPR013577">
    <property type="entry name" value="LLGL2"/>
</dbReference>
<dbReference type="GO" id="GO:0031201">
    <property type="term" value="C:SNARE complex"/>
    <property type="evidence" value="ECO:0007669"/>
    <property type="project" value="TreeGrafter"/>
</dbReference>
<dbReference type="PANTHER" id="PTHR10241:SF25">
    <property type="entry name" value="TOMOSYN, ISOFORM C"/>
    <property type="match status" value="1"/>
</dbReference>
<dbReference type="AlphaFoldDB" id="A0A0X3NZD2"/>
<feature type="region of interest" description="Disordered" evidence="3">
    <location>
        <begin position="770"/>
        <end position="793"/>
    </location>
</feature>
<accession>A0A0X3NZD2</accession>
<feature type="region of interest" description="Disordered" evidence="3">
    <location>
        <begin position="571"/>
        <end position="593"/>
    </location>
</feature>
<keyword evidence="2" id="KW-0268">Exocytosis</keyword>
<dbReference type="GO" id="GO:0045159">
    <property type="term" value="F:myosin II binding"/>
    <property type="evidence" value="ECO:0007669"/>
    <property type="project" value="TreeGrafter"/>
</dbReference>
<dbReference type="InterPro" id="IPR001680">
    <property type="entry name" value="WD40_rpt"/>
</dbReference>
<evidence type="ECO:0000313" key="5">
    <source>
        <dbReference type="EMBL" id="JAP44938.1"/>
    </source>
</evidence>
<dbReference type="GO" id="GO:0005886">
    <property type="term" value="C:plasma membrane"/>
    <property type="evidence" value="ECO:0007669"/>
    <property type="project" value="TreeGrafter"/>
</dbReference>
<dbReference type="PANTHER" id="PTHR10241">
    <property type="entry name" value="LETHAL 2 GIANT LARVAE PROTEIN"/>
    <property type="match status" value="1"/>
</dbReference>
<organism evidence="5">
    <name type="scientific">Schistocephalus solidus</name>
    <name type="common">Tapeworm</name>
    <dbReference type="NCBI Taxonomy" id="70667"/>
    <lineage>
        <taxon>Eukaryota</taxon>
        <taxon>Metazoa</taxon>
        <taxon>Spiralia</taxon>
        <taxon>Lophotrochozoa</taxon>
        <taxon>Platyhelminthes</taxon>
        <taxon>Cestoda</taxon>
        <taxon>Eucestoda</taxon>
        <taxon>Diphyllobothriidea</taxon>
        <taxon>Diphyllobothriidae</taxon>
        <taxon>Schistocephalus</taxon>
    </lineage>
</organism>
<dbReference type="SUPFAM" id="SSF50978">
    <property type="entry name" value="WD40 repeat-like"/>
    <property type="match status" value="2"/>
</dbReference>
<evidence type="ECO:0000313" key="6">
    <source>
        <dbReference type="EMBL" id="JAP48672.1"/>
    </source>
</evidence>
<evidence type="ECO:0000256" key="1">
    <source>
        <dbReference type="ARBA" id="ARBA00008070"/>
    </source>
</evidence>
<protein>
    <submittedName>
        <fullName evidence="6">Syntaxin-binding protein 5</fullName>
    </submittedName>
</protein>
<evidence type="ECO:0000259" key="4">
    <source>
        <dbReference type="Pfam" id="PF08366"/>
    </source>
</evidence>
<dbReference type="InterPro" id="IPR036322">
    <property type="entry name" value="WD40_repeat_dom_sf"/>
</dbReference>
<dbReference type="GO" id="GO:0019905">
    <property type="term" value="F:syntaxin binding"/>
    <property type="evidence" value="ECO:0007669"/>
    <property type="project" value="TreeGrafter"/>
</dbReference>
<dbReference type="GO" id="GO:0006887">
    <property type="term" value="P:exocytosis"/>
    <property type="evidence" value="ECO:0007669"/>
    <property type="project" value="UniProtKB-KW"/>
</dbReference>
<dbReference type="GO" id="GO:0006893">
    <property type="term" value="P:Golgi to plasma membrane transport"/>
    <property type="evidence" value="ECO:0007669"/>
    <property type="project" value="TreeGrafter"/>
</dbReference>
<gene>
    <name evidence="6" type="primary">STXB5</name>
    <name evidence="5" type="ORF">TR99365</name>
</gene>
<dbReference type="Gene3D" id="2.130.10.10">
    <property type="entry name" value="YVTN repeat-like/Quinoprotein amine dehydrogenase"/>
    <property type="match status" value="2"/>
</dbReference>